<organism evidence="9 10">
    <name type="scientific">Elysia chlorotica</name>
    <name type="common">Eastern emerald elysia</name>
    <name type="synonym">Sea slug</name>
    <dbReference type="NCBI Taxonomy" id="188477"/>
    <lineage>
        <taxon>Eukaryota</taxon>
        <taxon>Metazoa</taxon>
        <taxon>Spiralia</taxon>
        <taxon>Lophotrochozoa</taxon>
        <taxon>Mollusca</taxon>
        <taxon>Gastropoda</taxon>
        <taxon>Heterobranchia</taxon>
        <taxon>Euthyneura</taxon>
        <taxon>Panpulmonata</taxon>
        <taxon>Sacoglossa</taxon>
        <taxon>Placobranchoidea</taxon>
        <taxon>Plakobranchidae</taxon>
        <taxon>Elysia</taxon>
    </lineage>
</organism>
<evidence type="ECO:0000256" key="3">
    <source>
        <dbReference type="ARBA" id="ARBA00023002"/>
    </source>
</evidence>
<gene>
    <name evidence="9" type="ORF">EGW08_011926</name>
</gene>
<dbReference type="GO" id="GO:0006826">
    <property type="term" value="P:iron ion transport"/>
    <property type="evidence" value="ECO:0007669"/>
    <property type="project" value="TreeGrafter"/>
</dbReference>
<protein>
    <recommendedName>
        <fullName evidence="11">Laccase</fullName>
    </recommendedName>
</protein>
<dbReference type="Pfam" id="PF07731">
    <property type="entry name" value="Cu-oxidase_2"/>
    <property type="match status" value="1"/>
</dbReference>
<evidence type="ECO:0000313" key="10">
    <source>
        <dbReference type="Proteomes" id="UP000271974"/>
    </source>
</evidence>
<evidence type="ECO:0000256" key="5">
    <source>
        <dbReference type="SAM" id="Phobius"/>
    </source>
</evidence>
<evidence type="ECO:0000259" key="8">
    <source>
        <dbReference type="Pfam" id="PF07732"/>
    </source>
</evidence>
<evidence type="ECO:0000259" key="7">
    <source>
        <dbReference type="Pfam" id="PF07731"/>
    </source>
</evidence>
<dbReference type="EMBL" id="RQTK01000399">
    <property type="protein sequence ID" value="RUS80325.1"/>
    <property type="molecule type" value="Genomic_DNA"/>
</dbReference>
<evidence type="ECO:0000256" key="4">
    <source>
        <dbReference type="ARBA" id="ARBA00023008"/>
    </source>
</evidence>
<dbReference type="CDD" id="cd13905">
    <property type="entry name" value="CuRO_3_tcLLC2_insect_like"/>
    <property type="match status" value="1"/>
</dbReference>
<dbReference type="STRING" id="188477.A0A3S0ZJE6"/>
<dbReference type="PANTHER" id="PTHR11709:SF394">
    <property type="entry name" value="FI03373P-RELATED"/>
    <property type="match status" value="1"/>
</dbReference>
<dbReference type="OrthoDB" id="2121828at2759"/>
<dbReference type="InterPro" id="IPR011707">
    <property type="entry name" value="Cu-oxidase-like_N"/>
</dbReference>
<dbReference type="InterPro" id="IPR011706">
    <property type="entry name" value="Cu-oxidase_C"/>
</dbReference>
<feature type="domain" description="Plastocyanin-like" evidence="6">
    <location>
        <begin position="104"/>
        <end position="259"/>
    </location>
</feature>
<evidence type="ECO:0000259" key="6">
    <source>
        <dbReference type="Pfam" id="PF00394"/>
    </source>
</evidence>
<dbReference type="GO" id="GO:0005886">
    <property type="term" value="C:plasma membrane"/>
    <property type="evidence" value="ECO:0007669"/>
    <property type="project" value="TreeGrafter"/>
</dbReference>
<dbReference type="GO" id="GO:0005507">
    <property type="term" value="F:copper ion binding"/>
    <property type="evidence" value="ECO:0007669"/>
    <property type="project" value="InterPro"/>
</dbReference>
<proteinExistence type="inferred from homology"/>
<dbReference type="GO" id="GO:0016491">
    <property type="term" value="F:oxidoreductase activity"/>
    <property type="evidence" value="ECO:0007669"/>
    <property type="project" value="UniProtKB-KW"/>
</dbReference>
<comment type="caution">
    <text evidence="9">The sequence shown here is derived from an EMBL/GenBank/DDBJ whole genome shotgun (WGS) entry which is preliminary data.</text>
</comment>
<evidence type="ECO:0000256" key="2">
    <source>
        <dbReference type="ARBA" id="ARBA00022723"/>
    </source>
</evidence>
<dbReference type="InterPro" id="IPR002355">
    <property type="entry name" value="Cu_oxidase_Cu_BS"/>
</dbReference>
<dbReference type="InterPro" id="IPR045087">
    <property type="entry name" value="Cu-oxidase_fam"/>
</dbReference>
<feature type="transmembrane region" description="Helical" evidence="5">
    <location>
        <begin position="560"/>
        <end position="581"/>
    </location>
</feature>
<accession>A0A3S0ZJE6</accession>
<dbReference type="CDD" id="cd13884">
    <property type="entry name" value="CuRO_2_tcLCC_insect_like"/>
    <property type="match status" value="1"/>
</dbReference>
<dbReference type="Pfam" id="PF07732">
    <property type="entry name" value="Cu-oxidase_3"/>
    <property type="match status" value="1"/>
</dbReference>
<keyword evidence="4" id="KW-0186">Copper</keyword>
<keyword evidence="2" id="KW-0479">Metal-binding</keyword>
<sequence length="583" mass="65430">VCEGDAIEVKVYNELLNSEGTSVHWHGLLQKGTPHMDGISLITQCPITTRSSFTYRFKALDPGTHYWHAHSGMQRADGMYGAIVVRQPASRDPHFALYDHDLSDHVIIVTDWTPRMTLPDFLDHHHDDAKPFPPQILINGMGAYAEFKSGSNTIFTPRASFTVEGGKRYRFRVISNALSMCPMQISVDGHNLTVIASDGSPFQPVEVDSFDILNGERYDFVLHANQTAELKNFWIRVRGQIMCRFTKAHQVALLRYAGAPDVDPPEPTDWGGVLLNPWNSAASDNEIDITRMRTVVPDADDSDLTSEPDKQFYFGMDYYQVDSYVVNHPEYYPLYVVDSTKRSYPTQMNRISSRLPASPPLSQYKDTSQSEYCNEFTVQKDCARDWCSCIHKVNVSLGELVELVFVDEGVLREANHPIHLHGFKFRVVAMGKLNTSTSVAQVKALDKLGKINRTRSGAPHKDSVTVPDGGYTVLRFRADNPGMWFVHCHITAHTTNGMDIIIQVGHPSEFPKTPKNFPRCGSWNDDFEDENDDENNNQPILFQCLTPGDNYGNRARTLPGYILVAVGVISIMLGLPSITLLGE</sequence>
<dbReference type="InterPro" id="IPR008972">
    <property type="entry name" value="Cupredoxin"/>
</dbReference>
<feature type="domain" description="Plastocyanin-like" evidence="8">
    <location>
        <begin position="1"/>
        <end position="89"/>
    </location>
</feature>
<feature type="non-terminal residue" evidence="9">
    <location>
        <position position="1"/>
    </location>
</feature>
<keyword evidence="5" id="KW-0472">Membrane</keyword>
<evidence type="ECO:0000256" key="1">
    <source>
        <dbReference type="ARBA" id="ARBA00010609"/>
    </source>
</evidence>
<dbReference type="Proteomes" id="UP000271974">
    <property type="component" value="Unassembled WGS sequence"/>
</dbReference>
<dbReference type="Gene3D" id="2.60.40.420">
    <property type="entry name" value="Cupredoxins - blue copper proteins"/>
    <property type="match status" value="3"/>
</dbReference>
<keyword evidence="10" id="KW-1185">Reference proteome</keyword>
<evidence type="ECO:0008006" key="11">
    <source>
        <dbReference type="Google" id="ProtNLM"/>
    </source>
</evidence>
<dbReference type="InterPro" id="IPR001117">
    <property type="entry name" value="Cu-oxidase_2nd"/>
</dbReference>
<keyword evidence="5" id="KW-1133">Transmembrane helix</keyword>
<evidence type="ECO:0000313" key="9">
    <source>
        <dbReference type="EMBL" id="RUS80325.1"/>
    </source>
</evidence>
<comment type="similarity">
    <text evidence="1">Belongs to the multicopper oxidase family.</text>
</comment>
<dbReference type="FunFam" id="2.60.40.420:FF:000045">
    <property type="entry name" value="Laccase 2"/>
    <property type="match status" value="1"/>
</dbReference>
<dbReference type="PANTHER" id="PTHR11709">
    <property type="entry name" value="MULTI-COPPER OXIDASE"/>
    <property type="match status" value="1"/>
</dbReference>
<dbReference type="AlphaFoldDB" id="A0A3S0ZJE6"/>
<dbReference type="Pfam" id="PF00394">
    <property type="entry name" value="Cu-oxidase"/>
    <property type="match status" value="1"/>
</dbReference>
<keyword evidence="5" id="KW-0812">Transmembrane</keyword>
<keyword evidence="3" id="KW-0560">Oxidoreductase</keyword>
<name>A0A3S0ZJE6_ELYCH</name>
<dbReference type="PROSITE" id="PS00080">
    <property type="entry name" value="MULTICOPPER_OXIDASE2"/>
    <property type="match status" value="1"/>
</dbReference>
<dbReference type="SUPFAM" id="SSF49503">
    <property type="entry name" value="Cupredoxins"/>
    <property type="match status" value="3"/>
</dbReference>
<feature type="domain" description="Plastocyanin-like" evidence="7">
    <location>
        <begin position="357"/>
        <end position="499"/>
    </location>
</feature>
<reference evidence="9 10" key="1">
    <citation type="submission" date="2019-01" db="EMBL/GenBank/DDBJ databases">
        <title>A draft genome assembly of the solar-powered sea slug Elysia chlorotica.</title>
        <authorList>
            <person name="Cai H."/>
            <person name="Li Q."/>
            <person name="Fang X."/>
            <person name="Li J."/>
            <person name="Curtis N.E."/>
            <person name="Altenburger A."/>
            <person name="Shibata T."/>
            <person name="Feng M."/>
            <person name="Maeda T."/>
            <person name="Schwartz J.A."/>
            <person name="Shigenobu S."/>
            <person name="Lundholm N."/>
            <person name="Nishiyama T."/>
            <person name="Yang H."/>
            <person name="Hasebe M."/>
            <person name="Li S."/>
            <person name="Pierce S.K."/>
            <person name="Wang J."/>
        </authorList>
    </citation>
    <scope>NUCLEOTIDE SEQUENCE [LARGE SCALE GENOMIC DNA]</scope>
    <source>
        <strain evidence="9">EC2010</strain>
        <tissue evidence="9">Whole organism of an adult</tissue>
    </source>
</reference>